<dbReference type="Proteomes" id="UP000036403">
    <property type="component" value="Unassembled WGS sequence"/>
</dbReference>
<dbReference type="PaxDb" id="67767-A0A0J7K4H3"/>
<protein>
    <submittedName>
        <fullName evidence="2">Uncharacterized protein</fullName>
    </submittedName>
</protein>
<organism evidence="2 3">
    <name type="scientific">Lasius niger</name>
    <name type="common">Black garden ant</name>
    <dbReference type="NCBI Taxonomy" id="67767"/>
    <lineage>
        <taxon>Eukaryota</taxon>
        <taxon>Metazoa</taxon>
        <taxon>Ecdysozoa</taxon>
        <taxon>Arthropoda</taxon>
        <taxon>Hexapoda</taxon>
        <taxon>Insecta</taxon>
        <taxon>Pterygota</taxon>
        <taxon>Neoptera</taxon>
        <taxon>Endopterygota</taxon>
        <taxon>Hymenoptera</taxon>
        <taxon>Apocrita</taxon>
        <taxon>Aculeata</taxon>
        <taxon>Formicoidea</taxon>
        <taxon>Formicidae</taxon>
        <taxon>Formicinae</taxon>
        <taxon>Lasius</taxon>
        <taxon>Lasius</taxon>
    </lineage>
</organism>
<feature type="compositionally biased region" description="Basic and acidic residues" evidence="1">
    <location>
        <begin position="53"/>
        <end position="69"/>
    </location>
</feature>
<keyword evidence="3" id="KW-1185">Reference proteome</keyword>
<proteinExistence type="predicted"/>
<sequence>MLAERVLGRKVELRGVGERIGEGGKGILLIIMEKEMDRDALLERVERRGLDEGREEVRMENRGKSENGKEKRKKGGI</sequence>
<comment type="caution">
    <text evidence="2">The sequence shown here is derived from an EMBL/GenBank/DDBJ whole genome shotgun (WGS) entry which is preliminary data.</text>
</comment>
<reference evidence="2 3" key="1">
    <citation type="submission" date="2015-04" db="EMBL/GenBank/DDBJ databases">
        <title>Lasius niger genome sequencing.</title>
        <authorList>
            <person name="Konorov E.A."/>
            <person name="Nikitin M.A."/>
            <person name="Kirill M.V."/>
            <person name="Chang P."/>
        </authorList>
    </citation>
    <scope>NUCLEOTIDE SEQUENCE [LARGE SCALE GENOMIC DNA]</scope>
    <source>
        <tissue evidence="2">Whole</tissue>
    </source>
</reference>
<gene>
    <name evidence="2" type="ORF">RF55_16127</name>
</gene>
<feature type="region of interest" description="Disordered" evidence="1">
    <location>
        <begin position="53"/>
        <end position="77"/>
    </location>
</feature>
<name>A0A0J7K4H3_LASNI</name>
<dbReference type="EMBL" id="LBMM01014014">
    <property type="protein sequence ID" value="KMQ85378.1"/>
    <property type="molecule type" value="Genomic_DNA"/>
</dbReference>
<evidence type="ECO:0000256" key="1">
    <source>
        <dbReference type="SAM" id="MobiDB-lite"/>
    </source>
</evidence>
<accession>A0A0J7K4H3</accession>
<evidence type="ECO:0000313" key="2">
    <source>
        <dbReference type="EMBL" id="KMQ85378.1"/>
    </source>
</evidence>
<evidence type="ECO:0000313" key="3">
    <source>
        <dbReference type="Proteomes" id="UP000036403"/>
    </source>
</evidence>
<dbReference type="AlphaFoldDB" id="A0A0J7K4H3"/>